<proteinExistence type="predicted"/>
<comment type="caution">
    <text evidence="3">The sequence shown here is derived from an EMBL/GenBank/DDBJ whole genome shotgun (WGS) entry which is preliminary data.</text>
</comment>
<name>A0AAJ4ZFZ6_PANPU</name>
<evidence type="ECO:0000259" key="2">
    <source>
        <dbReference type="Pfam" id="PF13590"/>
    </source>
</evidence>
<feature type="chain" id="PRO_5042470303" description="DUF4136 domain-containing protein" evidence="1">
    <location>
        <begin position="27"/>
        <end position="205"/>
    </location>
</feature>
<dbReference type="Pfam" id="PF13590">
    <property type="entry name" value="DUF4136"/>
    <property type="match status" value="1"/>
</dbReference>
<dbReference type="Proteomes" id="UP000254589">
    <property type="component" value="Unassembled WGS sequence"/>
</dbReference>
<reference evidence="3 4" key="1">
    <citation type="submission" date="2018-06" db="EMBL/GenBank/DDBJ databases">
        <authorList>
            <consortium name="Pathogen Informatics"/>
            <person name="Doyle S."/>
        </authorList>
    </citation>
    <scope>NUCLEOTIDE SEQUENCE [LARGE SCALE GENOMIC DNA]</scope>
    <source>
        <strain evidence="3 4">NCTC13159</strain>
    </source>
</reference>
<gene>
    <name evidence="3" type="ORF">NCTC13159_04171</name>
</gene>
<accession>A0AAJ4ZFZ6</accession>
<evidence type="ECO:0000256" key="1">
    <source>
        <dbReference type="SAM" id="SignalP"/>
    </source>
</evidence>
<sequence>MWKRWGMATLALVSVLLAGCASTVTSQVTAFGDSPGFDGPRTYALTRTAEQQNNQEHATYEQWLRARLAGDGFREQSSASAHYLIGMTYGISQQVMRVAEPVYDPMFAPGPWGPWGPWGRPWGWYGYPYGAPPAYVQRDYPYAVAGLQLRFVDRASGKEVYRVQANTSDAGPSLASAMPFLIDAALKQLPFPSGWTVNVEQTVGQ</sequence>
<protein>
    <recommendedName>
        <fullName evidence="2">DUF4136 domain-containing protein</fullName>
    </recommendedName>
</protein>
<dbReference type="PROSITE" id="PS51257">
    <property type="entry name" value="PROKAR_LIPOPROTEIN"/>
    <property type="match status" value="1"/>
</dbReference>
<organism evidence="3 4">
    <name type="scientific">Pandoraea pulmonicola</name>
    <dbReference type="NCBI Taxonomy" id="93221"/>
    <lineage>
        <taxon>Bacteria</taxon>
        <taxon>Pseudomonadati</taxon>
        <taxon>Pseudomonadota</taxon>
        <taxon>Betaproteobacteria</taxon>
        <taxon>Burkholderiales</taxon>
        <taxon>Burkholderiaceae</taxon>
        <taxon>Pandoraea</taxon>
    </lineage>
</organism>
<dbReference type="InterPro" id="IPR025411">
    <property type="entry name" value="DUF4136"/>
</dbReference>
<dbReference type="AlphaFoldDB" id="A0AAJ4ZFZ6"/>
<feature type="domain" description="DUF4136" evidence="2">
    <location>
        <begin position="28"/>
        <end position="190"/>
    </location>
</feature>
<evidence type="ECO:0000313" key="4">
    <source>
        <dbReference type="Proteomes" id="UP000254589"/>
    </source>
</evidence>
<dbReference type="RefSeq" id="WP_160118104.1">
    <property type="nucleotide sequence ID" value="NZ_CP010310.2"/>
</dbReference>
<dbReference type="Gene3D" id="3.30.160.670">
    <property type="match status" value="1"/>
</dbReference>
<keyword evidence="1" id="KW-0732">Signal</keyword>
<feature type="signal peptide" evidence="1">
    <location>
        <begin position="1"/>
        <end position="26"/>
    </location>
</feature>
<dbReference type="EMBL" id="UGSJ01000001">
    <property type="protein sequence ID" value="SUA92636.1"/>
    <property type="molecule type" value="Genomic_DNA"/>
</dbReference>
<evidence type="ECO:0000313" key="3">
    <source>
        <dbReference type="EMBL" id="SUA92636.1"/>
    </source>
</evidence>